<reference evidence="5" key="1">
    <citation type="submission" date="2020-05" db="EMBL/GenBank/DDBJ databases">
        <authorList>
            <person name="Chiriac C."/>
            <person name="Salcher M."/>
            <person name="Ghai R."/>
            <person name="Kavagutti S V."/>
        </authorList>
    </citation>
    <scope>NUCLEOTIDE SEQUENCE</scope>
</reference>
<proteinExistence type="inferred from homology"/>
<feature type="domain" description="N-acetylmuramoyl-L-alanine amidase" evidence="3">
    <location>
        <begin position="213"/>
        <end position="374"/>
    </location>
</feature>
<dbReference type="PANTHER" id="PTHR11022">
    <property type="entry name" value="PEPTIDOGLYCAN RECOGNITION PROTEIN"/>
    <property type="match status" value="1"/>
</dbReference>
<evidence type="ECO:0000313" key="5">
    <source>
        <dbReference type="EMBL" id="CAB4765909.1"/>
    </source>
</evidence>
<evidence type="ECO:0000259" key="3">
    <source>
        <dbReference type="SMART" id="SM00644"/>
    </source>
</evidence>
<dbReference type="Gene3D" id="3.40.80.10">
    <property type="entry name" value="Peptidoglycan recognition protein-like"/>
    <property type="match status" value="1"/>
</dbReference>
<dbReference type="GO" id="GO:0008270">
    <property type="term" value="F:zinc ion binding"/>
    <property type="evidence" value="ECO:0007669"/>
    <property type="project" value="InterPro"/>
</dbReference>
<protein>
    <submittedName>
        <fullName evidence="5">Unannotated protein</fullName>
    </submittedName>
</protein>
<dbReference type="SMART" id="SM00644">
    <property type="entry name" value="Ami_2"/>
    <property type="match status" value="1"/>
</dbReference>
<dbReference type="PANTHER" id="PTHR11022:SF41">
    <property type="entry name" value="PEPTIDOGLYCAN-RECOGNITION PROTEIN LC-RELATED"/>
    <property type="match status" value="1"/>
</dbReference>
<sequence length="397" mass="44079">MMLEMQPRTRVPRAPLGRRLLLRATAGLGAIGAPLVAAVAGRPGTALPASYAAGGWRLGETALAGSLERERPGRWSTGRHATEPFRMVALTWSGDLDATLRVRTRSRGTWSEWQVLRAMEDGPDPDAAEGTLERRGVHPLWVPRSDGVEVLVTGERRPDALRLVLIDPGRLDSDDSETPSLPQQRPGSARGGKRRRAPRPALRSRRDWGADESLREGKPVMCRTIQQVHVHHTASGNDYSRAEVAGLIRGFYRYHTQSLGWSDLGYNFLVDRFGRTWVGRAGGPGRPVRGAHTLGFNHTSVGVAVIGNFEGHRVPDRVVKALVRLSAWKLDAYGRSPRGKARVYSKGSDLYPTGWVRLKVIDGHRDTNQTACPGEELQRRLPEIRKRARYHVKRARR</sequence>
<organism evidence="5">
    <name type="scientific">freshwater metagenome</name>
    <dbReference type="NCBI Taxonomy" id="449393"/>
    <lineage>
        <taxon>unclassified sequences</taxon>
        <taxon>metagenomes</taxon>
        <taxon>ecological metagenomes</taxon>
    </lineage>
</organism>
<gene>
    <name evidence="5" type="ORF">UFOPK2761_03044</name>
</gene>
<evidence type="ECO:0000256" key="2">
    <source>
        <dbReference type="SAM" id="MobiDB-lite"/>
    </source>
</evidence>
<dbReference type="InterPro" id="IPR006619">
    <property type="entry name" value="PGRP_domain_met/bac"/>
</dbReference>
<dbReference type="SUPFAM" id="SSF55846">
    <property type="entry name" value="N-acetylmuramoyl-L-alanine amidase-like"/>
    <property type="match status" value="1"/>
</dbReference>
<comment type="similarity">
    <text evidence="1">Belongs to the N-acetylmuramoyl-L-alanine amidase 2 family.</text>
</comment>
<dbReference type="EMBL" id="CAEZYQ010000034">
    <property type="protein sequence ID" value="CAB4765909.1"/>
    <property type="molecule type" value="Genomic_DNA"/>
</dbReference>
<dbReference type="InterPro" id="IPR002502">
    <property type="entry name" value="Amidase_domain"/>
</dbReference>
<dbReference type="GO" id="GO:0009253">
    <property type="term" value="P:peptidoglycan catabolic process"/>
    <property type="evidence" value="ECO:0007669"/>
    <property type="project" value="InterPro"/>
</dbReference>
<evidence type="ECO:0000256" key="1">
    <source>
        <dbReference type="ARBA" id="ARBA00007553"/>
    </source>
</evidence>
<dbReference type="AlphaFoldDB" id="A0A6J6V425"/>
<dbReference type="CDD" id="cd06583">
    <property type="entry name" value="PGRP"/>
    <property type="match status" value="1"/>
</dbReference>
<dbReference type="Pfam" id="PF01510">
    <property type="entry name" value="Amidase_2"/>
    <property type="match status" value="1"/>
</dbReference>
<feature type="domain" description="Peptidoglycan recognition protein family" evidence="4">
    <location>
        <begin position="200"/>
        <end position="348"/>
    </location>
</feature>
<dbReference type="InterPro" id="IPR036505">
    <property type="entry name" value="Amidase/PGRP_sf"/>
</dbReference>
<dbReference type="InterPro" id="IPR015510">
    <property type="entry name" value="PGRP"/>
</dbReference>
<accession>A0A6J6V425</accession>
<dbReference type="GO" id="GO:0008745">
    <property type="term" value="F:N-acetylmuramoyl-L-alanine amidase activity"/>
    <property type="evidence" value="ECO:0007669"/>
    <property type="project" value="InterPro"/>
</dbReference>
<name>A0A6J6V425_9ZZZZ</name>
<evidence type="ECO:0000259" key="4">
    <source>
        <dbReference type="SMART" id="SM00701"/>
    </source>
</evidence>
<dbReference type="SMART" id="SM00701">
    <property type="entry name" value="PGRP"/>
    <property type="match status" value="1"/>
</dbReference>
<feature type="region of interest" description="Disordered" evidence="2">
    <location>
        <begin position="169"/>
        <end position="210"/>
    </location>
</feature>